<dbReference type="InterPro" id="IPR001568">
    <property type="entry name" value="RNase_T2-like"/>
</dbReference>
<dbReference type="InterPro" id="IPR036430">
    <property type="entry name" value="RNase_T2-like_sf"/>
</dbReference>
<dbReference type="EC" id="4.6.1.19" evidence="2"/>
<dbReference type="Pfam" id="PF00445">
    <property type="entry name" value="Ribonuclease_T2"/>
    <property type="match status" value="1"/>
</dbReference>
<dbReference type="GO" id="GO:0005576">
    <property type="term" value="C:extracellular region"/>
    <property type="evidence" value="ECO:0007669"/>
    <property type="project" value="TreeGrafter"/>
</dbReference>
<dbReference type="AlphaFoldDB" id="A0A9W8AEX8"/>
<feature type="signal peptide" evidence="4">
    <location>
        <begin position="1"/>
        <end position="21"/>
    </location>
</feature>
<dbReference type="OrthoDB" id="435754at2759"/>
<dbReference type="EMBL" id="JANBPT010000026">
    <property type="protein sequence ID" value="KAJ1929706.1"/>
    <property type="molecule type" value="Genomic_DNA"/>
</dbReference>
<accession>A0A9W8AEX8</accession>
<evidence type="ECO:0000256" key="1">
    <source>
        <dbReference type="ARBA" id="ARBA00007469"/>
    </source>
</evidence>
<dbReference type="PROSITE" id="PS00531">
    <property type="entry name" value="RNASE_T2_2"/>
    <property type="match status" value="1"/>
</dbReference>
<name>A0A9W8AEX8_9FUNG</name>
<feature type="chain" id="PRO_5040765441" description="ribonuclease T2" evidence="4">
    <location>
        <begin position="22"/>
        <end position="268"/>
    </location>
</feature>
<evidence type="ECO:0000256" key="4">
    <source>
        <dbReference type="SAM" id="SignalP"/>
    </source>
</evidence>
<keyword evidence="4" id="KW-0732">Signal</keyword>
<evidence type="ECO:0000256" key="2">
    <source>
        <dbReference type="ARBA" id="ARBA00012571"/>
    </source>
</evidence>
<evidence type="ECO:0000313" key="5">
    <source>
        <dbReference type="EMBL" id="KAJ1929706.1"/>
    </source>
</evidence>
<dbReference type="GO" id="GO:0006401">
    <property type="term" value="P:RNA catabolic process"/>
    <property type="evidence" value="ECO:0007669"/>
    <property type="project" value="TreeGrafter"/>
</dbReference>
<comment type="similarity">
    <text evidence="1 3">Belongs to the RNase T2 family.</text>
</comment>
<sequence length="268" mass="29706">MRLARGNILLVAGALVAQGNAKSISEPEARADLVTPLSCSSQVISCSTDNVDSCCSPKNGLLVLSQQTSEKTPSLTLFLGNSPHDKTNPPASPFSNGDMPPKNGCDSERIYDDVSTTVEARDGTLFSWMNTYWPSNRNDNNLFWSHEWSKHGTCVTTLAPRCYGESYEPREEVVDYFKQVQAVFSKYNLYRALEHHGITPGGEYPRARMVEAIKQDLGVEVWFQCQKGVISEVRLAFHVQGVTNYLPANPVGSHTCPEMVEYPAKLIR</sequence>
<evidence type="ECO:0000256" key="3">
    <source>
        <dbReference type="RuleBase" id="RU004328"/>
    </source>
</evidence>
<comment type="caution">
    <text evidence="5">The sequence shown here is derived from an EMBL/GenBank/DDBJ whole genome shotgun (WGS) entry which is preliminary data.</text>
</comment>
<keyword evidence="6" id="KW-1185">Reference proteome</keyword>
<dbReference type="GO" id="GO:0033897">
    <property type="term" value="F:ribonuclease T2 activity"/>
    <property type="evidence" value="ECO:0007669"/>
    <property type="project" value="UniProtKB-EC"/>
</dbReference>
<dbReference type="GO" id="GO:0003723">
    <property type="term" value="F:RNA binding"/>
    <property type="evidence" value="ECO:0007669"/>
    <property type="project" value="InterPro"/>
</dbReference>
<dbReference type="PANTHER" id="PTHR11240:SF22">
    <property type="entry name" value="RIBONUCLEASE T2"/>
    <property type="match status" value="1"/>
</dbReference>
<dbReference type="InterPro" id="IPR033130">
    <property type="entry name" value="RNase_T2_His_AS_2"/>
</dbReference>
<proteinExistence type="inferred from homology"/>
<dbReference type="PANTHER" id="PTHR11240">
    <property type="entry name" value="RIBONUCLEASE T2"/>
    <property type="match status" value="1"/>
</dbReference>
<organism evidence="5 6">
    <name type="scientific">Tieghemiomyces parasiticus</name>
    <dbReference type="NCBI Taxonomy" id="78921"/>
    <lineage>
        <taxon>Eukaryota</taxon>
        <taxon>Fungi</taxon>
        <taxon>Fungi incertae sedis</taxon>
        <taxon>Zoopagomycota</taxon>
        <taxon>Kickxellomycotina</taxon>
        <taxon>Dimargaritomycetes</taxon>
        <taxon>Dimargaritales</taxon>
        <taxon>Dimargaritaceae</taxon>
        <taxon>Tieghemiomyces</taxon>
    </lineage>
</organism>
<protein>
    <recommendedName>
        <fullName evidence="2">ribonuclease T2</fullName>
        <ecNumber evidence="2">4.6.1.19</ecNumber>
    </recommendedName>
</protein>
<dbReference type="SUPFAM" id="SSF55895">
    <property type="entry name" value="Ribonuclease Rh-like"/>
    <property type="match status" value="1"/>
</dbReference>
<evidence type="ECO:0000313" key="6">
    <source>
        <dbReference type="Proteomes" id="UP001150569"/>
    </source>
</evidence>
<reference evidence="5" key="1">
    <citation type="submission" date="2022-07" db="EMBL/GenBank/DDBJ databases">
        <title>Phylogenomic reconstructions and comparative analyses of Kickxellomycotina fungi.</title>
        <authorList>
            <person name="Reynolds N.K."/>
            <person name="Stajich J.E."/>
            <person name="Barry K."/>
            <person name="Grigoriev I.V."/>
            <person name="Crous P."/>
            <person name="Smith M.E."/>
        </authorList>
    </citation>
    <scope>NUCLEOTIDE SEQUENCE</scope>
    <source>
        <strain evidence="5">RSA 861</strain>
    </source>
</reference>
<dbReference type="Gene3D" id="3.90.730.10">
    <property type="entry name" value="Ribonuclease T2-like"/>
    <property type="match status" value="1"/>
</dbReference>
<dbReference type="Proteomes" id="UP001150569">
    <property type="component" value="Unassembled WGS sequence"/>
</dbReference>
<gene>
    <name evidence="5" type="ORF">IWQ60_000925</name>
</gene>